<dbReference type="InterPro" id="IPR036938">
    <property type="entry name" value="PAP2/HPO_sf"/>
</dbReference>
<evidence type="ECO:0000256" key="3">
    <source>
        <dbReference type="ARBA" id="ARBA00047594"/>
    </source>
</evidence>
<protein>
    <recommendedName>
        <fullName evidence="1">undecaprenyl-diphosphate phosphatase</fullName>
        <ecNumber evidence="1">3.6.1.27</ecNumber>
    </recommendedName>
    <alternativeName>
        <fullName evidence="2">Undecaprenyl pyrophosphate phosphatase</fullName>
    </alternativeName>
</protein>
<dbReference type="Proteomes" id="UP000063991">
    <property type="component" value="Chromosome"/>
</dbReference>
<dbReference type="RefSeq" id="WP_061095421.1">
    <property type="nucleotide sequence ID" value="NZ_CP014323.1"/>
</dbReference>
<dbReference type="Gene3D" id="1.20.144.10">
    <property type="entry name" value="Phosphatidic acid phosphatase type 2/haloperoxidase"/>
    <property type="match status" value="1"/>
</dbReference>
<dbReference type="Pfam" id="PF01569">
    <property type="entry name" value="PAP2"/>
    <property type="match status" value="1"/>
</dbReference>
<evidence type="ECO:0000259" key="4">
    <source>
        <dbReference type="SMART" id="SM00014"/>
    </source>
</evidence>
<evidence type="ECO:0000313" key="5">
    <source>
        <dbReference type="EMBL" id="AMJ98997.1"/>
    </source>
</evidence>
<name>A0A126Q142_ALTMA</name>
<evidence type="ECO:0000256" key="2">
    <source>
        <dbReference type="ARBA" id="ARBA00032707"/>
    </source>
</evidence>
<sequence>MLASTGIKGLLAYRALRKMNKPSANTTQNKENFITSSTLSKATTPPSVVAITGSAYALSKMTHVPKVQRFLLKSTLSASVAGLFNAGLKRLIGRKRPRAESSPEIKGPALKDKFNSMPSGHASAVAAVAGSIPRSSGPLLLASAAGLAATAVIGKSRTKRDAHHLSDVLVGSCLGFGVAYAVSKLEKPVEDEVEGLKQSSHLPNRFK</sequence>
<dbReference type="AlphaFoldDB" id="A0A126Q142"/>
<comment type="catalytic activity">
    <reaction evidence="3">
        <text>di-trans,octa-cis-undecaprenyl diphosphate + H2O = di-trans,octa-cis-undecaprenyl phosphate + phosphate + H(+)</text>
        <dbReference type="Rhea" id="RHEA:28094"/>
        <dbReference type="ChEBI" id="CHEBI:15377"/>
        <dbReference type="ChEBI" id="CHEBI:15378"/>
        <dbReference type="ChEBI" id="CHEBI:43474"/>
        <dbReference type="ChEBI" id="CHEBI:58405"/>
        <dbReference type="ChEBI" id="CHEBI:60392"/>
        <dbReference type="EC" id="3.6.1.27"/>
    </reaction>
</comment>
<reference evidence="5 6" key="1">
    <citation type="submission" date="2015-12" db="EMBL/GenBank/DDBJ databases">
        <authorList>
            <person name="Shamseldin A."/>
            <person name="Moawad H."/>
            <person name="Abd El-Rahim W.M."/>
            <person name="Sadowsky M.J."/>
        </authorList>
    </citation>
    <scope>NUCLEOTIDE SEQUENCE [LARGE SCALE GENOMIC DNA]</scope>
    <source>
        <strain evidence="5 6">D7</strain>
    </source>
</reference>
<evidence type="ECO:0000256" key="1">
    <source>
        <dbReference type="ARBA" id="ARBA00012374"/>
    </source>
</evidence>
<organism evidence="5 6">
    <name type="scientific">Alteromonas macleodii</name>
    <name type="common">Pseudoalteromonas macleodii</name>
    <dbReference type="NCBI Taxonomy" id="28108"/>
    <lineage>
        <taxon>Bacteria</taxon>
        <taxon>Pseudomonadati</taxon>
        <taxon>Pseudomonadota</taxon>
        <taxon>Gammaproteobacteria</taxon>
        <taxon>Alteromonadales</taxon>
        <taxon>Alteromonadaceae</taxon>
        <taxon>Alteromonas/Salinimonas group</taxon>
        <taxon>Alteromonas</taxon>
    </lineage>
</organism>
<evidence type="ECO:0000313" key="6">
    <source>
        <dbReference type="Proteomes" id="UP000063991"/>
    </source>
</evidence>
<dbReference type="EMBL" id="CP014323">
    <property type="protein sequence ID" value="AMJ98997.1"/>
    <property type="molecule type" value="Genomic_DNA"/>
</dbReference>
<dbReference type="CDD" id="cd01610">
    <property type="entry name" value="PAP2_like"/>
    <property type="match status" value="1"/>
</dbReference>
<gene>
    <name evidence="5" type="ORF">AVL55_12960</name>
</gene>
<dbReference type="GO" id="GO:0050380">
    <property type="term" value="F:undecaprenyl-diphosphatase activity"/>
    <property type="evidence" value="ECO:0007669"/>
    <property type="project" value="UniProtKB-EC"/>
</dbReference>
<accession>A0A126Q142</accession>
<feature type="domain" description="Phosphatidic acid phosphatase type 2/haloperoxidase" evidence="4">
    <location>
        <begin position="71"/>
        <end position="183"/>
    </location>
</feature>
<dbReference type="SUPFAM" id="SSF48317">
    <property type="entry name" value="Acid phosphatase/Vanadium-dependent haloperoxidase"/>
    <property type="match status" value="1"/>
</dbReference>
<dbReference type="InterPro" id="IPR000326">
    <property type="entry name" value="PAP2/HPO"/>
</dbReference>
<dbReference type="PANTHER" id="PTHR14969:SF13">
    <property type="entry name" value="AT30094P"/>
    <property type="match status" value="1"/>
</dbReference>
<dbReference type="EC" id="3.6.1.27" evidence="1"/>
<proteinExistence type="predicted"/>
<dbReference type="PANTHER" id="PTHR14969">
    <property type="entry name" value="SPHINGOSINE-1-PHOSPHATE PHOSPHOHYDROLASE"/>
    <property type="match status" value="1"/>
</dbReference>
<dbReference type="OrthoDB" id="6330433at2"/>
<dbReference type="SMART" id="SM00014">
    <property type="entry name" value="acidPPc"/>
    <property type="match status" value="1"/>
</dbReference>